<dbReference type="AlphaFoldDB" id="A0A8S4QQ74"/>
<reference evidence="1" key="1">
    <citation type="submission" date="2022-03" db="EMBL/GenBank/DDBJ databases">
        <authorList>
            <person name="Lindestad O."/>
        </authorList>
    </citation>
    <scope>NUCLEOTIDE SEQUENCE</scope>
</reference>
<sequence>MTSTPAKLSTRKGPACEESIGVLDIASAPTYTGGPKAQAKQKAEDDLLKEAAVVRFQRKARKEVTSSFGQRVDEKTADRLQDQVWEDLDLIRK</sequence>
<gene>
    <name evidence="1" type="primary">jg18390</name>
    <name evidence="1" type="ORF">PAEG_LOCUS4726</name>
</gene>
<keyword evidence="2" id="KW-1185">Reference proteome</keyword>
<dbReference type="EMBL" id="CAKXAJ010016721">
    <property type="protein sequence ID" value="CAH2216761.1"/>
    <property type="molecule type" value="Genomic_DNA"/>
</dbReference>
<protein>
    <submittedName>
        <fullName evidence="1">Jg18390 protein</fullName>
    </submittedName>
</protein>
<evidence type="ECO:0000313" key="1">
    <source>
        <dbReference type="EMBL" id="CAH2216761.1"/>
    </source>
</evidence>
<feature type="non-terminal residue" evidence="1">
    <location>
        <position position="93"/>
    </location>
</feature>
<proteinExistence type="predicted"/>
<evidence type="ECO:0000313" key="2">
    <source>
        <dbReference type="Proteomes" id="UP000838756"/>
    </source>
</evidence>
<name>A0A8S4QQ74_9NEOP</name>
<organism evidence="1 2">
    <name type="scientific">Pararge aegeria aegeria</name>
    <dbReference type="NCBI Taxonomy" id="348720"/>
    <lineage>
        <taxon>Eukaryota</taxon>
        <taxon>Metazoa</taxon>
        <taxon>Ecdysozoa</taxon>
        <taxon>Arthropoda</taxon>
        <taxon>Hexapoda</taxon>
        <taxon>Insecta</taxon>
        <taxon>Pterygota</taxon>
        <taxon>Neoptera</taxon>
        <taxon>Endopterygota</taxon>
        <taxon>Lepidoptera</taxon>
        <taxon>Glossata</taxon>
        <taxon>Ditrysia</taxon>
        <taxon>Papilionoidea</taxon>
        <taxon>Nymphalidae</taxon>
        <taxon>Satyrinae</taxon>
        <taxon>Satyrini</taxon>
        <taxon>Parargina</taxon>
        <taxon>Pararge</taxon>
    </lineage>
</organism>
<comment type="caution">
    <text evidence="1">The sequence shown here is derived from an EMBL/GenBank/DDBJ whole genome shotgun (WGS) entry which is preliminary data.</text>
</comment>
<dbReference type="Proteomes" id="UP000838756">
    <property type="component" value="Unassembled WGS sequence"/>
</dbReference>
<accession>A0A8S4QQ74</accession>